<organism evidence="2">
    <name type="scientific">uncultured Mycobacterium sp</name>
    <dbReference type="NCBI Taxonomy" id="171292"/>
    <lineage>
        <taxon>Bacteria</taxon>
        <taxon>Bacillati</taxon>
        <taxon>Actinomycetota</taxon>
        <taxon>Actinomycetes</taxon>
        <taxon>Mycobacteriales</taxon>
        <taxon>Mycobacteriaceae</taxon>
        <taxon>Mycobacterium</taxon>
        <taxon>environmental samples</taxon>
    </lineage>
</organism>
<protein>
    <submittedName>
        <fullName evidence="2">Nitrate reductase delta subunit</fullName>
    </submittedName>
</protein>
<name>A0A1Y5PBC3_9MYCO</name>
<dbReference type="GO" id="GO:0051131">
    <property type="term" value="P:chaperone-mediated protein complex assembly"/>
    <property type="evidence" value="ECO:0007669"/>
    <property type="project" value="InterPro"/>
</dbReference>
<dbReference type="PANTHER" id="PTHR43680">
    <property type="entry name" value="NITRATE REDUCTASE MOLYBDENUM COFACTOR ASSEMBLY CHAPERONE"/>
    <property type="match status" value="1"/>
</dbReference>
<evidence type="ECO:0000313" key="2">
    <source>
        <dbReference type="EMBL" id="SBS75983.1"/>
    </source>
</evidence>
<dbReference type="Gene3D" id="1.10.3480.10">
    <property type="entry name" value="TorD-like"/>
    <property type="match status" value="1"/>
</dbReference>
<dbReference type="GO" id="GO:0016530">
    <property type="term" value="F:metallochaperone activity"/>
    <property type="evidence" value="ECO:0007669"/>
    <property type="project" value="TreeGrafter"/>
</dbReference>
<reference evidence="2" key="1">
    <citation type="submission" date="2016-03" db="EMBL/GenBank/DDBJ databases">
        <authorList>
            <person name="Ploux O."/>
        </authorList>
    </citation>
    <scope>NUCLEOTIDE SEQUENCE</scope>
    <source>
        <strain evidence="2">UC10</strain>
    </source>
</reference>
<dbReference type="Pfam" id="PF02613">
    <property type="entry name" value="Nitrate_red_del"/>
    <property type="match status" value="1"/>
</dbReference>
<dbReference type="NCBIfam" id="TIGR00684">
    <property type="entry name" value="narJ"/>
    <property type="match status" value="1"/>
</dbReference>
<sequence>MRGRRPKGRQDNRVVYLVASRCLDYPTREFVSSLPACEAALAEQGDSAAVVLLRSLVTQLGSGSLAELQRGYIDTFDFSSKHALYLSYWSDGDTRRRGEALARFKAVYRQAGAIIDTHGELPDYLPLLLEFTARVDLDAGRVLLAEYRPSLDLLRKSLQDKQSPYLNGVAAVCATLPAAHAAETPAPPPAELVGLTGYQGRS</sequence>
<dbReference type="InterPro" id="IPR003765">
    <property type="entry name" value="NO3_reductase_chaperone_NarJ"/>
</dbReference>
<dbReference type="InterPro" id="IPR020945">
    <property type="entry name" value="DMSO/NO3_reduct_chaperone"/>
</dbReference>
<gene>
    <name evidence="2" type="primary">narJ</name>
    <name evidence="2" type="ORF">MHPYR_290059</name>
</gene>
<dbReference type="AlphaFoldDB" id="A0A1Y5PBC3"/>
<dbReference type="GO" id="GO:0051082">
    <property type="term" value="F:unfolded protein binding"/>
    <property type="evidence" value="ECO:0007669"/>
    <property type="project" value="InterPro"/>
</dbReference>
<dbReference type="SUPFAM" id="SSF89155">
    <property type="entry name" value="TorD-like"/>
    <property type="match status" value="1"/>
</dbReference>
<dbReference type="EMBL" id="FLQS01000022">
    <property type="protein sequence ID" value="SBS75983.1"/>
    <property type="molecule type" value="Genomic_DNA"/>
</dbReference>
<dbReference type="PANTHER" id="PTHR43680:SF2">
    <property type="entry name" value="NITRATE REDUCTASE MOLYBDENUM COFACTOR ASSEMBLY CHAPERONE NARJ"/>
    <property type="match status" value="1"/>
</dbReference>
<proteinExistence type="predicted"/>
<dbReference type="InterPro" id="IPR036411">
    <property type="entry name" value="TorD-like_sf"/>
</dbReference>
<accession>A0A1Y5PBC3</accession>
<keyword evidence="1" id="KW-0534">Nitrate assimilation</keyword>
<dbReference type="GO" id="GO:0042128">
    <property type="term" value="P:nitrate assimilation"/>
    <property type="evidence" value="ECO:0007669"/>
    <property type="project" value="UniProtKB-KW"/>
</dbReference>
<evidence type="ECO:0000256" key="1">
    <source>
        <dbReference type="ARBA" id="ARBA00023063"/>
    </source>
</evidence>